<gene>
    <name evidence="3" type="ORF">B1B_04117</name>
</gene>
<dbReference type="PANTHER" id="PTHR45947">
    <property type="entry name" value="SULFOQUINOVOSYL TRANSFERASE SQD2"/>
    <property type="match status" value="1"/>
</dbReference>
<organism evidence="3">
    <name type="scientific">mine drainage metagenome</name>
    <dbReference type="NCBI Taxonomy" id="410659"/>
    <lineage>
        <taxon>unclassified sequences</taxon>
        <taxon>metagenomes</taxon>
        <taxon>ecological metagenomes</taxon>
    </lineage>
</organism>
<dbReference type="Pfam" id="PF00534">
    <property type="entry name" value="Glycos_transf_1"/>
    <property type="match status" value="1"/>
</dbReference>
<protein>
    <submittedName>
        <fullName evidence="3">Phosphatidylinositol alpha-mannosyltransferase</fullName>
    </submittedName>
</protein>
<proteinExistence type="predicted"/>
<reference evidence="3" key="2">
    <citation type="journal article" date="2014" name="ISME J.">
        <title>Microbial stratification in low pH oxic and suboxic macroscopic growths along an acid mine drainage.</title>
        <authorList>
            <person name="Mendez-Garcia C."/>
            <person name="Mesa V."/>
            <person name="Sprenger R.R."/>
            <person name="Richter M."/>
            <person name="Diez M.S."/>
            <person name="Solano J."/>
            <person name="Bargiela R."/>
            <person name="Golyshina O.V."/>
            <person name="Manteca A."/>
            <person name="Ramos J.L."/>
            <person name="Gallego J.R."/>
            <person name="Llorente I."/>
            <person name="Martins Dos Santos V.A."/>
            <person name="Jensen O.N."/>
            <person name="Pelaez A.I."/>
            <person name="Sanchez J."/>
            <person name="Ferrer M."/>
        </authorList>
    </citation>
    <scope>NUCLEOTIDE SEQUENCE</scope>
</reference>
<dbReference type="Gene3D" id="3.40.50.2000">
    <property type="entry name" value="Glycogen Phosphorylase B"/>
    <property type="match status" value="2"/>
</dbReference>
<dbReference type="PANTHER" id="PTHR45947:SF3">
    <property type="entry name" value="SULFOQUINOVOSYL TRANSFERASE SQD2"/>
    <property type="match status" value="1"/>
</dbReference>
<accession>T1CRW8</accession>
<keyword evidence="3" id="KW-0328">Glycosyltransferase</keyword>
<reference evidence="3" key="1">
    <citation type="submission" date="2013-08" db="EMBL/GenBank/DDBJ databases">
        <authorList>
            <person name="Mendez C."/>
            <person name="Richter M."/>
            <person name="Ferrer M."/>
            <person name="Sanchez J."/>
        </authorList>
    </citation>
    <scope>NUCLEOTIDE SEQUENCE</scope>
</reference>
<dbReference type="EMBL" id="AUZY01002580">
    <property type="protein sequence ID" value="EQD72030.1"/>
    <property type="molecule type" value="Genomic_DNA"/>
</dbReference>
<comment type="caution">
    <text evidence="3">The sequence shown here is derived from an EMBL/GenBank/DDBJ whole genome shotgun (WGS) entry which is preliminary data.</text>
</comment>
<feature type="domain" description="Glycosyl transferase family 1" evidence="1">
    <location>
        <begin position="70"/>
        <end position="162"/>
    </location>
</feature>
<dbReference type="InterPro" id="IPR028098">
    <property type="entry name" value="Glyco_trans_4-like_N"/>
</dbReference>
<name>T1CRW8_9ZZZZ</name>
<keyword evidence="3" id="KW-0808">Transferase</keyword>
<sequence>AYARQNLGYYYGRPILRRQFQRLDASIAVSEPARAFVARYFPGDYTVIPNGIDPQRFRPDVPPAVGIVHAKRKTILFVGRLEERKGLSALLDAYQLLRQVRADCQLVVVGDGALRRGYERRVEEEGIPDVHFCGFIPEQEKPGYFTAADIYCAPNTGKESFG</sequence>
<dbReference type="SUPFAM" id="SSF53756">
    <property type="entry name" value="UDP-Glycosyltransferase/glycogen phosphorylase"/>
    <property type="match status" value="1"/>
</dbReference>
<evidence type="ECO:0000259" key="2">
    <source>
        <dbReference type="Pfam" id="PF13439"/>
    </source>
</evidence>
<dbReference type="Pfam" id="PF13439">
    <property type="entry name" value="Glyco_transf_4"/>
    <property type="match status" value="1"/>
</dbReference>
<dbReference type="AlphaFoldDB" id="T1CRW8"/>
<feature type="non-terminal residue" evidence="3">
    <location>
        <position position="1"/>
    </location>
</feature>
<dbReference type="InterPro" id="IPR001296">
    <property type="entry name" value="Glyco_trans_1"/>
</dbReference>
<evidence type="ECO:0000259" key="1">
    <source>
        <dbReference type="Pfam" id="PF00534"/>
    </source>
</evidence>
<dbReference type="CDD" id="cd03801">
    <property type="entry name" value="GT4_PimA-like"/>
    <property type="match status" value="1"/>
</dbReference>
<dbReference type="GO" id="GO:0016757">
    <property type="term" value="F:glycosyltransferase activity"/>
    <property type="evidence" value="ECO:0007669"/>
    <property type="project" value="UniProtKB-KW"/>
</dbReference>
<feature type="domain" description="Glycosyltransferase subfamily 4-like N-terminal" evidence="2">
    <location>
        <begin position="2"/>
        <end position="56"/>
    </location>
</feature>
<evidence type="ECO:0000313" key="3">
    <source>
        <dbReference type="EMBL" id="EQD72030.1"/>
    </source>
</evidence>
<dbReference type="InterPro" id="IPR050194">
    <property type="entry name" value="Glycosyltransferase_grp1"/>
</dbReference>